<protein>
    <submittedName>
        <fullName evidence="4">Tetratricopeptide repeat protein</fullName>
    </submittedName>
</protein>
<dbReference type="GO" id="GO:0016757">
    <property type="term" value="F:glycosyltransferase activity"/>
    <property type="evidence" value="ECO:0007669"/>
    <property type="project" value="InterPro"/>
</dbReference>
<dbReference type="EMBL" id="CP066075">
    <property type="protein sequence ID" value="QQC63099.1"/>
    <property type="molecule type" value="Genomic_DNA"/>
</dbReference>
<feature type="repeat" description="TPR" evidence="3">
    <location>
        <begin position="88"/>
        <end position="121"/>
    </location>
</feature>
<gene>
    <name evidence="4" type="ORF">I6I06_12350</name>
</gene>
<feature type="repeat" description="TPR" evidence="3">
    <location>
        <begin position="20"/>
        <end position="53"/>
    </location>
</feature>
<dbReference type="RefSeq" id="WP_084585402.1">
    <property type="nucleotide sequence ID" value="NZ_CP066075.1"/>
</dbReference>
<feature type="repeat" description="TPR" evidence="3">
    <location>
        <begin position="54"/>
        <end position="87"/>
    </location>
</feature>
<dbReference type="PANTHER" id="PTHR44858:SF1">
    <property type="entry name" value="UDP-N-ACETYLGLUCOSAMINE--PEPTIDE N-ACETYLGLUCOSAMINYLTRANSFERASE SPINDLY-RELATED"/>
    <property type="match status" value="1"/>
</dbReference>
<dbReference type="InterPro" id="IPR050498">
    <property type="entry name" value="Ycf3"/>
</dbReference>
<dbReference type="InterPro" id="IPR002201">
    <property type="entry name" value="Glyco_trans_9"/>
</dbReference>
<dbReference type="AlphaFoldDB" id="A0A7T4N0S4"/>
<dbReference type="PROSITE" id="PS50293">
    <property type="entry name" value="TPR_REGION"/>
    <property type="match status" value="2"/>
</dbReference>
<evidence type="ECO:0000256" key="1">
    <source>
        <dbReference type="ARBA" id="ARBA00022737"/>
    </source>
</evidence>
<dbReference type="Gene3D" id="1.25.40.10">
    <property type="entry name" value="Tetratricopeptide repeat domain"/>
    <property type="match status" value="4"/>
</dbReference>
<dbReference type="InterPro" id="IPR019734">
    <property type="entry name" value="TPR_rpt"/>
</dbReference>
<keyword evidence="5" id="KW-1185">Reference proteome</keyword>
<sequence length="618" mass="67474">MEHPSRRDGGTTARSSAAHVTPLIDAALAAHRAGRLDAAEPLYRQALTLDPNHAPALHYFGILHYQRGEHDTAASLMSRALKLDRHDAACWSNRGLVAAALGHLDEATICYDQALQLQPDFADARNNFGVALQAQGSLSEALEQYRLALASNPGMIDAHLNLGTALSKLGRFDEALASYRDVLAIDPNMAEAHFNAGNAYQAQGRHNAAIASFERALALRADYAEAHVNLGSLIGRLGDYAGAEAHYRRAVALRPNPTHLVCLGGSLAAQGRPDEEEVFYRQALALDPHHADAHQNLAWLLLKRGDYRQGWAEFALRWRKRDYDAIAVLGVAEWHGEPLDGRRLLVVGEQGFGDHFQFLRFASVLQQRGATVDLCVREPLLPLVERIPGVSRAFSGQPQGDYDFWVPMMSVPSCVGTELSTIPAGLPYLFADKAKVKAWRKRVGPVNRSKRKVGLVWAGSPTFGNDRYRSMTLADLSALSELKSVAWYALQKGPAHAQLADAPSAFRAHDFTAELSSFDETAALIMLLDLVIAVDTGVAHLAAALGKPVWLLLPANSDWRWLETRSDTPWYPGMKLFRQKKVGDWAAVVAQVAKTLQATHVTPAPPQTRAAAKAAARP</sequence>
<evidence type="ECO:0000256" key="3">
    <source>
        <dbReference type="PROSITE-ProRule" id="PRU00339"/>
    </source>
</evidence>
<feature type="repeat" description="TPR" evidence="3">
    <location>
        <begin position="156"/>
        <end position="189"/>
    </location>
</feature>
<evidence type="ECO:0000256" key="2">
    <source>
        <dbReference type="ARBA" id="ARBA00022803"/>
    </source>
</evidence>
<proteinExistence type="predicted"/>
<dbReference type="Pfam" id="PF14559">
    <property type="entry name" value="TPR_19"/>
    <property type="match status" value="1"/>
</dbReference>
<dbReference type="SMART" id="SM00028">
    <property type="entry name" value="TPR"/>
    <property type="match status" value="8"/>
</dbReference>
<organism evidence="4 5">
    <name type="scientific">Paraburkholderia ginsengisoli</name>
    <dbReference type="NCBI Taxonomy" id="311231"/>
    <lineage>
        <taxon>Bacteria</taxon>
        <taxon>Pseudomonadati</taxon>
        <taxon>Pseudomonadota</taxon>
        <taxon>Betaproteobacteria</taxon>
        <taxon>Burkholderiales</taxon>
        <taxon>Burkholderiaceae</taxon>
        <taxon>Paraburkholderia</taxon>
    </lineage>
</organism>
<dbReference type="SUPFAM" id="SSF53756">
    <property type="entry name" value="UDP-Glycosyltransferase/glycogen phosphorylase"/>
    <property type="match status" value="1"/>
</dbReference>
<dbReference type="Pfam" id="PF01075">
    <property type="entry name" value="Glyco_transf_9"/>
    <property type="match status" value="1"/>
</dbReference>
<dbReference type="KEGG" id="pgis:I6I06_12350"/>
<dbReference type="Proteomes" id="UP000595610">
    <property type="component" value="Chromosome 1"/>
</dbReference>
<name>A0A7T4N0S4_9BURK</name>
<dbReference type="PROSITE" id="PS50005">
    <property type="entry name" value="TPR"/>
    <property type="match status" value="7"/>
</dbReference>
<evidence type="ECO:0000313" key="5">
    <source>
        <dbReference type="Proteomes" id="UP000595610"/>
    </source>
</evidence>
<feature type="repeat" description="TPR" evidence="3">
    <location>
        <begin position="190"/>
        <end position="223"/>
    </location>
</feature>
<keyword evidence="1" id="KW-0677">Repeat</keyword>
<dbReference type="PANTHER" id="PTHR44858">
    <property type="entry name" value="TETRATRICOPEPTIDE REPEAT PROTEIN 6"/>
    <property type="match status" value="1"/>
</dbReference>
<dbReference type="InterPro" id="IPR013105">
    <property type="entry name" value="TPR_2"/>
</dbReference>
<dbReference type="Pfam" id="PF13414">
    <property type="entry name" value="TPR_11"/>
    <property type="match status" value="2"/>
</dbReference>
<feature type="repeat" description="TPR" evidence="3">
    <location>
        <begin position="224"/>
        <end position="257"/>
    </location>
</feature>
<dbReference type="InterPro" id="IPR011990">
    <property type="entry name" value="TPR-like_helical_dom_sf"/>
</dbReference>
<dbReference type="Pfam" id="PF07719">
    <property type="entry name" value="TPR_2"/>
    <property type="match status" value="1"/>
</dbReference>
<feature type="repeat" description="TPR" evidence="3">
    <location>
        <begin position="122"/>
        <end position="155"/>
    </location>
</feature>
<dbReference type="Gene3D" id="3.40.50.2000">
    <property type="entry name" value="Glycogen Phosphorylase B"/>
    <property type="match status" value="1"/>
</dbReference>
<reference evidence="4 5" key="1">
    <citation type="submission" date="2020-12" db="EMBL/GenBank/DDBJ databases">
        <title>FDA dAtabase for Regulatory Grade micrObial Sequences (FDA-ARGOS): Supporting development and validation of Infectious Disease Dx tests.</title>
        <authorList>
            <person name="Nelson B."/>
            <person name="Plummer A."/>
            <person name="Tallon L."/>
            <person name="Sadzewicz L."/>
            <person name="Zhao X."/>
            <person name="Boylan J."/>
            <person name="Ott S."/>
            <person name="Bowen H."/>
            <person name="Vavikolanu K."/>
            <person name="Mehta A."/>
            <person name="Aluvathingal J."/>
            <person name="Nadendla S."/>
            <person name="Myers T."/>
            <person name="Yan Y."/>
            <person name="Sichtig H."/>
        </authorList>
    </citation>
    <scope>NUCLEOTIDE SEQUENCE [LARGE SCALE GENOMIC DNA]</scope>
    <source>
        <strain evidence="4 5">FDAARGOS_1049</strain>
    </source>
</reference>
<keyword evidence="2 3" id="KW-0802">TPR repeat</keyword>
<dbReference type="Pfam" id="PF13431">
    <property type="entry name" value="TPR_17"/>
    <property type="match status" value="1"/>
</dbReference>
<dbReference type="SUPFAM" id="SSF48452">
    <property type="entry name" value="TPR-like"/>
    <property type="match status" value="2"/>
</dbReference>
<evidence type="ECO:0000313" key="4">
    <source>
        <dbReference type="EMBL" id="QQC63099.1"/>
    </source>
</evidence>
<accession>A0A7T4N0S4</accession>